<reference evidence="1" key="1">
    <citation type="journal article" date="2021" name="Proc. Natl. Acad. Sci. U.S.A.">
        <title>A Catalog of Tens of Thousands of Viruses from Human Metagenomes Reveals Hidden Associations with Chronic Diseases.</title>
        <authorList>
            <person name="Tisza M.J."/>
            <person name="Buck C.B."/>
        </authorList>
    </citation>
    <scope>NUCLEOTIDE SEQUENCE</scope>
    <source>
        <strain evidence="1">CtcyQ27</strain>
    </source>
</reference>
<evidence type="ECO:0000313" key="1">
    <source>
        <dbReference type="EMBL" id="DAF93154.1"/>
    </source>
</evidence>
<organism evidence="1">
    <name type="scientific">Myoviridae sp. ctcyQ27</name>
    <dbReference type="NCBI Taxonomy" id="2825139"/>
    <lineage>
        <taxon>Viruses</taxon>
        <taxon>Duplodnaviria</taxon>
        <taxon>Heunggongvirae</taxon>
        <taxon>Uroviricota</taxon>
        <taxon>Caudoviricetes</taxon>
    </lineage>
</organism>
<proteinExistence type="predicted"/>
<sequence length="340" mass="39034">MNLFPGHIVYDSESTYEILSFKNRENANVRNLETGEKKTLLVKDIVEKYTLLNPVGYIGFNIVDLKANLQDVIVSLFKPEDLEETPAIPYAICRQCIVDFIYQQIDPRSEMLGISVSKDTCPANVDFSYMLSCDKVHSGTMIAVYLDYSLDKILSFIKTKDFDNTLYATMMDYAKHQSDKFGNFMYNNIINQDCYNGYCKSLKILLETNNFMHDFYRAFNIYNLDFDFTDRDNTALTNEEAEVVSALLCKNINSSVIVKYGYDIDLTNLSNSVILVADKNAKLYAIAYTEDRTKPYVVNIESLGEENVIKMNNIMTKAGKHDNNIKQAYDHIVFNKSKYI</sequence>
<name>A0A8S5UFI3_9CAUD</name>
<dbReference type="EMBL" id="BK016080">
    <property type="protein sequence ID" value="DAF93154.1"/>
    <property type="molecule type" value="Genomic_DNA"/>
</dbReference>
<accession>A0A8S5UFI3</accession>
<protein>
    <submittedName>
        <fullName evidence="1">Uncharacterized protein</fullName>
    </submittedName>
</protein>